<evidence type="ECO:0000256" key="2">
    <source>
        <dbReference type="ARBA" id="ARBA00007647"/>
    </source>
</evidence>
<proteinExistence type="inferred from homology"/>
<evidence type="ECO:0000313" key="12">
    <source>
        <dbReference type="Proteomes" id="UP000824469"/>
    </source>
</evidence>
<dbReference type="OMA" id="EFRWERS"/>
<dbReference type="PANTHER" id="PTHR21461">
    <property type="entry name" value="GLYCOSYLTRANSFERASE FAMILY 92 PROTEIN"/>
    <property type="match status" value="1"/>
</dbReference>
<feature type="domain" description="FAS1" evidence="10">
    <location>
        <begin position="100"/>
        <end position="261"/>
    </location>
</feature>
<dbReference type="InterPro" id="IPR036378">
    <property type="entry name" value="FAS1_dom_sf"/>
</dbReference>
<reference evidence="11 12" key="1">
    <citation type="journal article" date="2021" name="Nat. Plants">
        <title>The Taxus genome provides insights into paclitaxel biosynthesis.</title>
        <authorList>
            <person name="Xiong X."/>
            <person name="Gou J."/>
            <person name="Liao Q."/>
            <person name="Li Y."/>
            <person name="Zhou Q."/>
            <person name="Bi G."/>
            <person name="Li C."/>
            <person name="Du R."/>
            <person name="Wang X."/>
            <person name="Sun T."/>
            <person name="Guo L."/>
            <person name="Liang H."/>
            <person name="Lu P."/>
            <person name="Wu Y."/>
            <person name="Zhang Z."/>
            <person name="Ro D.K."/>
            <person name="Shang Y."/>
            <person name="Huang S."/>
            <person name="Yan J."/>
        </authorList>
    </citation>
    <scope>NUCLEOTIDE SEQUENCE [LARGE SCALE GENOMIC DNA]</scope>
    <source>
        <strain evidence="11">Ta-2019</strain>
    </source>
</reference>
<dbReference type="EMBL" id="JAHRHJ020003813">
    <property type="protein sequence ID" value="KAH9289232.1"/>
    <property type="molecule type" value="Genomic_DNA"/>
</dbReference>
<evidence type="ECO:0000256" key="8">
    <source>
        <dbReference type="ARBA" id="ARBA00023136"/>
    </source>
</evidence>
<dbReference type="InterPro" id="IPR008166">
    <property type="entry name" value="Glyco_transf_92"/>
</dbReference>
<evidence type="ECO:0000256" key="7">
    <source>
        <dbReference type="ARBA" id="ARBA00022989"/>
    </source>
</evidence>
<evidence type="ECO:0000256" key="5">
    <source>
        <dbReference type="ARBA" id="ARBA00022679"/>
    </source>
</evidence>
<keyword evidence="12" id="KW-1185">Reference proteome</keyword>
<evidence type="ECO:0000256" key="6">
    <source>
        <dbReference type="ARBA" id="ARBA00022692"/>
    </source>
</evidence>
<comment type="subcellular location">
    <subcellularLocation>
        <location evidence="1">Membrane</location>
        <topology evidence="1">Single-pass membrane protein</topology>
    </subcellularLocation>
</comment>
<keyword evidence="6" id="KW-0812">Transmembrane</keyword>
<evidence type="ECO:0000256" key="1">
    <source>
        <dbReference type="ARBA" id="ARBA00004167"/>
    </source>
</evidence>
<dbReference type="Gene3D" id="2.30.180.10">
    <property type="entry name" value="FAS1 domain"/>
    <property type="match status" value="1"/>
</dbReference>
<comment type="similarity">
    <text evidence="3">Belongs to the fasciclin-like AGP family.</text>
</comment>
<sequence>MPEAFTLKKALLGSVKFRWLNFTGYRNLDIFVSPRYFCNFTGVFFKGSKVGFGAVTPGSKAKLDAMYVKSVKEIPYNVSVLEISQVILPYDLSTPAPSANALNTSAELEKAGCKIFVQLITVTGVLKTYEDAITTGLTMFAPTNEAFTGPVMAKLNKLSSAQQVSLLEYHAMPVYSPTARLKITSGPMSTLVDNPPISRAHTCAPVPQTLTPTPSRASPDVTAALTEPTNIVLRSTTSDRPVLKWNHIVYESAVSETDVILFAKGINTRQGINDVPQTLRCVFSNTVETAVTVSAQEVFRCPHPPQHLQSQLSSGKITLIMPSATYYNIPEAKKDIIPKKSLCTCTMVFNAAKFMKEWIIYHSHVGVDEFFIYDNNNEDHLEEVITEFVQSGYNVIRCLWPWAKTQEAGFTHYSLAATNKCKWVMFTDVDEFILSHGWLQDPAASSNALKIMLLNKTSSSNRVGQVSMKCRNFGVSNLKEHLVAGVTQGYTCREREEQRHKSILLLEVSSLSLMNVVYHFELKPGYKTVGVKPSEAVINHYKYQAWSEFKKKFTRRAPAYVVDWKEGKNGLGSQDRAPGLGFEAVRPLDWETKFCQVTDTLLRQFMENVFSVKNAGSLNSLMQW</sequence>
<dbReference type="EC" id="2.4.1.-" evidence="9"/>
<dbReference type="GO" id="GO:0016020">
    <property type="term" value="C:membrane"/>
    <property type="evidence" value="ECO:0007669"/>
    <property type="project" value="UniProtKB-SubCell"/>
</dbReference>
<dbReference type="PROSITE" id="PS50213">
    <property type="entry name" value="FAS1"/>
    <property type="match status" value="1"/>
</dbReference>
<comment type="caution">
    <text evidence="11">The sequence shown here is derived from an EMBL/GenBank/DDBJ whole genome shotgun (WGS) entry which is preliminary data.</text>
</comment>
<comment type="similarity">
    <text evidence="2 9">Belongs to the glycosyltransferase 92 family.</text>
</comment>
<accession>A0AA38BU67</accession>
<name>A0AA38BU67_TAXCH</name>
<dbReference type="GO" id="GO:0016757">
    <property type="term" value="F:glycosyltransferase activity"/>
    <property type="evidence" value="ECO:0007669"/>
    <property type="project" value="UniProtKB-UniRule"/>
</dbReference>
<keyword evidence="7" id="KW-1133">Transmembrane helix</keyword>
<dbReference type="Proteomes" id="UP000824469">
    <property type="component" value="Unassembled WGS sequence"/>
</dbReference>
<keyword evidence="4 9" id="KW-0328">Glycosyltransferase</keyword>
<dbReference type="SUPFAM" id="SSF82153">
    <property type="entry name" value="FAS1 domain"/>
    <property type="match status" value="1"/>
</dbReference>
<evidence type="ECO:0000259" key="10">
    <source>
        <dbReference type="PROSITE" id="PS50213"/>
    </source>
</evidence>
<evidence type="ECO:0000256" key="9">
    <source>
        <dbReference type="RuleBase" id="RU366017"/>
    </source>
</evidence>
<evidence type="ECO:0000256" key="4">
    <source>
        <dbReference type="ARBA" id="ARBA00022676"/>
    </source>
</evidence>
<dbReference type="Pfam" id="PF01697">
    <property type="entry name" value="Glyco_transf_92"/>
    <property type="match status" value="1"/>
</dbReference>
<dbReference type="Pfam" id="PF02469">
    <property type="entry name" value="Fasciclin"/>
    <property type="match status" value="1"/>
</dbReference>
<dbReference type="GO" id="GO:0005737">
    <property type="term" value="C:cytoplasm"/>
    <property type="evidence" value="ECO:0007669"/>
    <property type="project" value="TreeGrafter"/>
</dbReference>
<keyword evidence="8" id="KW-0472">Membrane</keyword>
<dbReference type="InterPro" id="IPR000782">
    <property type="entry name" value="FAS1_domain"/>
</dbReference>
<protein>
    <recommendedName>
        <fullName evidence="9">Glycosyltransferase family 92 protein</fullName>
        <ecNumber evidence="9">2.4.1.-</ecNumber>
    </recommendedName>
</protein>
<evidence type="ECO:0000256" key="3">
    <source>
        <dbReference type="ARBA" id="ARBA00007843"/>
    </source>
</evidence>
<gene>
    <name evidence="11" type="ORF">KI387_033349</name>
</gene>
<dbReference type="PANTHER" id="PTHR21461:SF69">
    <property type="entry name" value="GLYCOSYLTRANSFERASE FAMILY 92 PROTEIN"/>
    <property type="match status" value="1"/>
</dbReference>
<keyword evidence="5 9" id="KW-0808">Transferase</keyword>
<evidence type="ECO:0000313" key="11">
    <source>
        <dbReference type="EMBL" id="KAH9289232.1"/>
    </source>
</evidence>
<dbReference type="AlphaFoldDB" id="A0AA38BU67"/>
<organism evidence="11 12">
    <name type="scientific">Taxus chinensis</name>
    <name type="common">Chinese yew</name>
    <name type="synonym">Taxus wallichiana var. chinensis</name>
    <dbReference type="NCBI Taxonomy" id="29808"/>
    <lineage>
        <taxon>Eukaryota</taxon>
        <taxon>Viridiplantae</taxon>
        <taxon>Streptophyta</taxon>
        <taxon>Embryophyta</taxon>
        <taxon>Tracheophyta</taxon>
        <taxon>Spermatophyta</taxon>
        <taxon>Pinopsida</taxon>
        <taxon>Pinidae</taxon>
        <taxon>Conifers II</taxon>
        <taxon>Cupressales</taxon>
        <taxon>Taxaceae</taxon>
        <taxon>Taxus</taxon>
    </lineage>
</organism>